<dbReference type="FunFam" id="3.90.226.10:FF:000009">
    <property type="entry name" value="Carnitinyl-CoA dehydratase"/>
    <property type="match status" value="1"/>
</dbReference>
<dbReference type="InterPro" id="IPR001753">
    <property type="entry name" value="Enoyl-CoA_hydra/iso"/>
</dbReference>
<feature type="region of interest" description="Disordered" evidence="4">
    <location>
        <begin position="245"/>
        <end position="270"/>
    </location>
</feature>
<dbReference type="Proteomes" id="UP000182063">
    <property type="component" value="Chromosome"/>
</dbReference>
<dbReference type="Pfam" id="PF00378">
    <property type="entry name" value="ECH_1"/>
    <property type="match status" value="1"/>
</dbReference>
<keyword evidence="2" id="KW-0456">Lyase</keyword>
<evidence type="ECO:0000256" key="4">
    <source>
        <dbReference type="SAM" id="MobiDB-lite"/>
    </source>
</evidence>
<dbReference type="Gene3D" id="1.10.12.10">
    <property type="entry name" value="Lyase 2-enoyl-coa Hydratase, Chain A, domain 2"/>
    <property type="match status" value="1"/>
</dbReference>
<protein>
    <submittedName>
        <fullName evidence="5">Enoyl-CoA hydratase</fullName>
    </submittedName>
</protein>
<dbReference type="InterPro" id="IPR029045">
    <property type="entry name" value="ClpP/crotonase-like_dom_sf"/>
</dbReference>
<organism evidence="5 6">
    <name type="scientific">Tardibacter chloracetimidivorans</name>
    <dbReference type="NCBI Taxonomy" id="1921510"/>
    <lineage>
        <taxon>Bacteria</taxon>
        <taxon>Pseudomonadati</taxon>
        <taxon>Pseudomonadota</taxon>
        <taxon>Alphaproteobacteria</taxon>
        <taxon>Sphingomonadales</taxon>
        <taxon>Sphingomonadaceae</taxon>
        <taxon>Tardibacter</taxon>
    </lineage>
</organism>
<evidence type="ECO:0000256" key="2">
    <source>
        <dbReference type="ARBA" id="ARBA00023239"/>
    </source>
</evidence>
<evidence type="ECO:0000256" key="1">
    <source>
        <dbReference type="ARBA" id="ARBA00005254"/>
    </source>
</evidence>
<dbReference type="AlphaFoldDB" id="A0A1L3ZVX9"/>
<dbReference type="SUPFAM" id="SSF52096">
    <property type="entry name" value="ClpP/crotonase"/>
    <property type="match status" value="1"/>
</dbReference>
<dbReference type="PANTHER" id="PTHR11941:SF54">
    <property type="entry name" value="ENOYL-COA HYDRATASE, MITOCHONDRIAL"/>
    <property type="match status" value="1"/>
</dbReference>
<feature type="compositionally biased region" description="Polar residues" evidence="4">
    <location>
        <begin position="246"/>
        <end position="256"/>
    </location>
</feature>
<name>A0A1L3ZVX9_9SPHN</name>
<dbReference type="STRING" id="1921510.BSL82_11065"/>
<dbReference type="OrthoDB" id="7225138at2"/>
<evidence type="ECO:0000313" key="6">
    <source>
        <dbReference type="Proteomes" id="UP000182063"/>
    </source>
</evidence>
<sequence length="270" mass="28456">MTDVPLQEDPKATVFEHIEVQRRGSITIITIARPAARNALHVPAHFELARALDDFAADDQAWVAIITGSGDRAFCAGQDLSQPLPVDASDLPPSGFGGMTTRFDLTKPVIAAVNGFAFGGGFELALACDLIVASETARFGLPEPKVGVVALAGGIQRITQELGLKQAMGLLLTGATLAATDAQRMGVVNEVVQGDAMDGALRMAEAILACSPLAVRATKEAAMASLSLPLTTSIRDIWTRPAVQQAIGSQDAQEGRNSFLEKRPPRWSGK</sequence>
<dbReference type="InterPro" id="IPR018376">
    <property type="entry name" value="Enoyl-CoA_hyd/isom_CS"/>
</dbReference>
<proteinExistence type="inferred from homology"/>
<dbReference type="PROSITE" id="PS00166">
    <property type="entry name" value="ENOYL_COA_HYDRATASE"/>
    <property type="match status" value="1"/>
</dbReference>
<evidence type="ECO:0000256" key="3">
    <source>
        <dbReference type="RuleBase" id="RU003707"/>
    </source>
</evidence>
<keyword evidence="6" id="KW-1185">Reference proteome</keyword>
<dbReference type="GO" id="GO:0006635">
    <property type="term" value="P:fatty acid beta-oxidation"/>
    <property type="evidence" value="ECO:0007669"/>
    <property type="project" value="TreeGrafter"/>
</dbReference>
<dbReference type="KEGG" id="sphj:BSL82_11065"/>
<accession>A0A1L3ZVX9</accession>
<dbReference type="PANTHER" id="PTHR11941">
    <property type="entry name" value="ENOYL-COA HYDRATASE-RELATED"/>
    <property type="match status" value="1"/>
</dbReference>
<dbReference type="InterPro" id="IPR014748">
    <property type="entry name" value="Enoyl-CoA_hydra_C"/>
</dbReference>
<reference evidence="6" key="1">
    <citation type="submission" date="2016-11" db="EMBL/GenBank/DDBJ databases">
        <title>Complete Genome Sequence of alachlor-degrading Sphingomonas sp. strain JJ-A5.</title>
        <authorList>
            <person name="Lee H."/>
            <person name="Ka J.-O."/>
        </authorList>
    </citation>
    <scope>NUCLEOTIDE SEQUENCE [LARGE SCALE GENOMIC DNA]</scope>
    <source>
        <strain evidence="6">JJ-A5</strain>
    </source>
</reference>
<gene>
    <name evidence="5" type="ORF">BSL82_11065</name>
</gene>
<comment type="similarity">
    <text evidence="1 3">Belongs to the enoyl-CoA hydratase/isomerase family.</text>
</comment>
<dbReference type="RefSeq" id="WP_072597579.1">
    <property type="nucleotide sequence ID" value="NZ_CP018221.1"/>
</dbReference>
<dbReference type="GO" id="GO:0016829">
    <property type="term" value="F:lyase activity"/>
    <property type="evidence" value="ECO:0007669"/>
    <property type="project" value="UniProtKB-KW"/>
</dbReference>
<dbReference type="EMBL" id="CP018221">
    <property type="protein sequence ID" value="API59788.1"/>
    <property type="molecule type" value="Genomic_DNA"/>
</dbReference>
<dbReference type="CDD" id="cd06558">
    <property type="entry name" value="crotonase-like"/>
    <property type="match status" value="1"/>
</dbReference>
<evidence type="ECO:0000313" key="5">
    <source>
        <dbReference type="EMBL" id="API59788.1"/>
    </source>
</evidence>
<dbReference type="Gene3D" id="3.90.226.10">
    <property type="entry name" value="2-enoyl-CoA Hydratase, Chain A, domain 1"/>
    <property type="match status" value="1"/>
</dbReference>